<dbReference type="Pfam" id="PF23598">
    <property type="entry name" value="LRR_14"/>
    <property type="match status" value="1"/>
</dbReference>
<name>A0A0F9HB27_9ZZZZ</name>
<dbReference type="SMART" id="SM00369">
    <property type="entry name" value="LRR_TYP"/>
    <property type="match status" value="6"/>
</dbReference>
<dbReference type="Pfam" id="PF13855">
    <property type="entry name" value="LRR_8"/>
    <property type="match status" value="1"/>
</dbReference>
<evidence type="ECO:0000259" key="3">
    <source>
        <dbReference type="Pfam" id="PF23598"/>
    </source>
</evidence>
<evidence type="ECO:0000313" key="4">
    <source>
        <dbReference type="EMBL" id="KKM08314.1"/>
    </source>
</evidence>
<dbReference type="Gene3D" id="3.80.10.10">
    <property type="entry name" value="Ribonuclease Inhibitor"/>
    <property type="match status" value="2"/>
</dbReference>
<dbReference type="InterPro" id="IPR055414">
    <property type="entry name" value="LRR_R13L4/SHOC2-like"/>
</dbReference>
<reference evidence="4" key="1">
    <citation type="journal article" date="2015" name="Nature">
        <title>Complex archaea that bridge the gap between prokaryotes and eukaryotes.</title>
        <authorList>
            <person name="Spang A."/>
            <person name="Saw J.H."/>
            <person name="Jorgensen S.L."/>
            <person name="Zaremba-Niedzwiedzka K."/>
            <person name="Martijn J."/>
            <person name="Lind A.E."/>
            <person name="van Eijk R."/>
            <person name="Schleper C."/>
            <person name="Guy L."/>
            <person name="Ettema T.J."/>
        </authorList>
    </citation>
    <scope>NUCLEOTIDE SEQUENCE</scope>
</reference>
<dbReference type="SUPFAM" id="SSF52058">
    <property type="entry name" value="L domain-like"/>
    <property type="match status" value="1"/>
</dbReference>
<sequence length="421" mass="48187">MEDGKTNIYINGEIFDHCKFLFLDIPVEKINHFDEIGSIDEAAEQLGSSVKHRVIDIPPEAKFWGHCSNLQAWAENNYDTRLLRSNLAFPLLKKLTEVGDPLAKNVFKEEIAKRLESGNENIRNFLFNEGYTKYLSYEELLSSLLDPKEFSIIQDIEQNLKETIGFAEYEEDSGLMVRNRHVVYLSIRIVDNKNLRELPEGVGELPYLEYLDVSHHAIQAVPKFIKNLKRLKVLKLSSNKIATIAGEIGKLVLLESFDLNDNLIKEIPASIGNLRKLKYLELAGNEIFHLPESIGRLSSLESLQLNSNRLKTLPDSIGDLQSLEDLSIGYNRLEKLPETIGNLKNLESLYLHHNNLSEIPIGIEGLASLKYFHLTKNEIKELSKTLKISDNLRVLDLQYNSIEKLEILPENLDKKNLQIYY</sequence>
<keyword evidence="1" id="KW-0433">Leucine-rich repeat</keyword>
<dbReference type="PROSITE" id="PS51450">
    <property type="entry name" value="LRR"/>
    <property type="match status" value="2"/>
</dbReference>
<proteinExistence type="predicted"/>
<dbReference type="InterPro" id="IPR050715">
    <property type="entry name" value="LRR-SigEffector_domain"/>
</dbReference>
<dbReference type="PANTHER" id="PTHR45752:SF187">
    <property type="entry name" value="LEUCINE-RICH REPEAT AND IQ DOMAIN-CONTAINING PROTEIN 4"/>
    <property type="match status" value="1"/>
</dbReference>
<dbReference type="SMART" id="SM00365">
    <property type="entry name" value="LRR_SD22"/>
    <property type="match status" value="5"/>
</dbReference>
<comment type="caution">
    <text evidence="4">The sequence shown here is derived from an EMBL/GenBank/DDBJ whole genome shotgun (WGS) entry which is preliminary data.</text>
</comment>
<feature type="domain" description="Disease resistance R13L4/SHOC-2-like LRR" evidence="3">
    <location>
        <begin position="270"/>
        <end position="354"/>
    </location>
</feature>
<keyword evidence="2" id="KW-0677">Repeat</keyword>
<organism evidence="4">
    <name type="scientific">marine sediment metagenome</name>
    <dbReference type="NCBI Taxonomy" id="412755"/>
    <lineage>
        <taxon>unclassified sequences</taxon>
        <taxon>metagenomes</taxon>
        <taxon>ecological metagenomes</taxon>
    </lineage>
</organism>
<dbReference type="Pfam" id="PF00560">
    <property type="entry name" value="LRR_1"/>
    <property type="match status" value="1"/>
</dbReference>
<dbReference type="InterPro" id="IPR003591">
    <property type="entry name" value="Leu-rich_rpt_typical-subtyp"/>
</dbReference>
<dbReference type="PANTHER" id="PTHR45752">
    <property type="entry name" value="LEUCINE-RICH REPEAT-CONTAINING"/>
    <property type="match status" value="1"/>
</dbReference>
<dbReference type="InterPro" id="IPR032675">
    <property type="entry name" value="LRR_dom_sf"/>
</dbReference>
<evidence type="ECO:0000256" key="1">
    <source>
        <dbReference type="ARBA" id="ARBA00022614"/>
    </source>
</evidence>
<protein>
    <recommendedName>
        <fullName evidence="3">Disease resistance R13L4/SHOC-2-like LRR domain-containing protein</fullName>
    </recommendedName>
</protein>
<dbReference type="InterPro" id="IPR001611">
    <property type="entry name" value="Leu-rich_rpt"/>
</dbReference>
<gene>
    <name evidence="4" type="ORF">LCGC14_1725120</name>
</gene>
<dbReference type="EMBL" id="LAZR01015579">
    <property type="protein sequence ID" value="KKM08314.1"/>
    <property type="molecule type" value="Genomic_DNA"/>
</dbReference>
<evidence type="ECO:0000256" key="2">
    <source>
        <dbReference type="ARBA" id="ARBA00022737"/>
    </source>
</evidence>
<accession>A0A0F9HB27</accession>
<dbReference type="SMART" id="SM00364">
    <property type="entry name" value="LRR_BAC"/>
    <property type="match status" value="7"/>
</dbReference>
<dbReference type="AlphaFoldDB" id="A0A0F9HB27"/>